<dbReference type="GO" id="GO:0036064">
    <property type="term" value="C:ciliary basal body"/>
    <property type="evidence" value="ECO:0007669"/>
    <property type="project" value="TreeGrafter"/>
</dbReference>
<sequence>MSKGRILDIQNAELGERIERIRRKRDSIQETILEQEEEKNKLQHDIRILADRLAKANEDLCLKITLRDSYDKLISESEFAYTKIIQSSQALLMSLRSKDEESTNANGRNRC</sequence>
<dbReference type="OrthoDB" id="295355at2759"/>
<dbReference type="AlphaFoldDB" id="A0A3R7CCY2"/>
<protein>
    <submittedName>
        <fullName evidence="1">Uncharacterized protein</fullName>
    </submittedName>
</protein>
<dbReference type="InterPro" id="IPR033362">
    <property type="entry name" value="SSNA1_fam"/>
</dbReference>
<name>A0A3R7CCY2_CLOSI</name>
<dbReference type="PANTHER" id="PTHR28661:SF1">
    <property type="entry name" value="MICROTUBULE NUCLEATION FACTOR SSNA1"/>
    <property type="match status" value="1"/>
</dbReference>
<comment type="caution">
    <text evidence="1">The sequence shown here is derived from an EMBL/GenBank/DDBJ whole genome shotgun (WGS) entry which is preliminary data.</text>
</comment>
<dbReference type="GO" id="GO:0005813">
    <property type="term" value="C:centrosome"/>
    <property type="evidence" value="ECO:0007669"/>
    <property type="project" value="TreeGrafter"/>
</dbReference>
<dbReference type="InParanoid" id="A0A3R7CCY2"/>
<organism evidence="1 2">
    <name type="scientific">Clonorchis sinensis</name>
    <name type="common">Chinese liver fluke</name>
    <dbReference type="NCBI Taxonomy" id="79923"/>
    <lineage>
        <taxon>Eukaryota</taxon>
        <taxon>Metazoa</taxon>
        <taxon>Spiralia</taxon>
        <taxon>Lophotrochozoa</taxon>
        <taxon>Platyhelminthes</taxon>
        <taxon>Trematoda</taxon>
        <taxon>Digenea</taxon>
        <taxon>Opisthorchiida</taxon>
        <taxon>Opisthorchiata</taxon>
        <taxon>Opisthorchiidae</taxon>
        <taxon>Clonorchis</taxon>
    </lineage>
</organism>
<dbReference type="EMBL" id="NIRI02000076">
    <property type="protein sequence ID" value="KAG5441812.1"/>
    <property type="molecule type" value="Genomic_DNA"/>
</dbReference>
<accession>A0A3R7CCY2</accession>
<reference evidence="1 2" key="2">
    <citation type="journal article" date="2021" name="Genomics">
        <title>High-quality reference genome for Clonorchis sinensis.</title>
        <authorList>
            <person name="Young N.D."/>
            <person name="Stroehlein A.J."/>
            <person name="Kinkar L."/>
            <person name="Wang T."/>
            <person name="Sohn W.M."/>
            <person name="Chang B.C.H."/>
            <person name="Kaur P."/>
            <person name="Weisz D."/>
            <person name="Dudchenko O."/>
            <person name="Aiden E.L."/>
            <person name="Korhonen P.K."/>
            <person name="Gasser R.B."/>
        </authorList>
    </citation>
    <scope>NUCLEOTIDE SEQUENCE [LARGE SCALE GENOMIC DNA]</scope>
    <source>
        <strain evidence="1">Cs-k2</strain>
    </source>
</reference>
<keyword evidence="2" id="KW-1185">Reference proteome</keyword>
<proteinExistence type="predicted"/>
<evidence type="ECO:0000313" key="2">
    <source>
        <dbReference type="Proteomes" id="UP000286415"/>
    </source>
</evidence>
<reference evidence="1 2" key="1">
    <citation type="journal article" date="2018" name="Biotechnol. Adv.">
        <title>Improved genomic resources and new bioinformatic workflow for the carcinogenic parasite Clonorchis sinensis: Biotechnological implications.</title>
        <authorList>
            <person name="Wang D."/>
            <person name="Korhonen P.K."/>
            <person name="Gasser R.B."/>
            <person name="Young N.D."/>
        </authorList>
    </citation>
    <scope>NUCLEOTIDE SEQUENCE [LARGE SCALE GENOMIC DNA]</scope>
    <source>
        <strain evidence="1">Cs-k2</strain>
    </source>
</reference>
<dbReference type="Proteomes" id="UP000286415">
    <property type="component" value="Unassembled WGS sequence"/>
</dbReference>
<dbReference type="PANTHER" id="PTHR28661">
    <property type="entry name" value="SJOEGREN SYNDROME NUCLEAR AUTOANTIGEN 1"/>
    <property type="match status" value="1"/>
</dbReference>
<evidence type="ECO:0000313" key="1">
    <source>
        <dbReference type="EMBL" id="KAG5441812.1"/>
    </source>
</evidence>
<gene>
    <name evidence="1" type="ORF">CSKR_113302</name>
</gene>